<evidence type="ECO:0000313" key="1">
    <source>
        <dbReference type="EMBL" id="CAG8839198.1"/>
    </source>
</evidence>
<keyword evidence="2" id="KW-1185">Reference proteome</keyword>
<name>A0ACA9SHV3_9GLOM</name>
<gene>
    <name evidence="1" type="ORF">RPERSI_LOCUS30957</name>
</gene>
<dbReference type="EMBL" id="CAJVQC010122881">
    <property type="protein sequence ID" value="CAG8839198.1"/>
    <property type="molecule type" value="Genomic_DNA"/>
</dbReference>
<comment type="caution">
    <text evidence="1">The sequence shown here is derived from an EMBL/GenBank/DDBJ whole genome shotgun (WGS) entry which is preliminary data.</text>
</comment>
<dbReference type="Proteomes" id="UP000789920">
    <property type="component" value="Unassembled WGS sequence"/>
</dbReference>
<reference evidence="1" key="1">
    <citation type="submission" date="2021-06" db="EMBL/GenBank/DDBJ databases">
        <authorList>
            <person name="Kallberg Y."/>
            <person name="Tangrot J."/>
            <person name="Rosling A."/>
        </authorList>
    </citation>
    <scope>NUCLEOTIDE SEQUENCE</scope>
    <source>
        <strain evidence="1">MA461A</strain>
    </source>
</reference>
<proteinExistence type="predicted"/>
<accession>A0ACA9SHV3</accession>
<feature type="non-terminal residue" evidence="1">
    <location>
        <position position="1"/>
    </location>
</feature>
<protein>
    <submittedName>
        <fullName evidence="1">33332_t:CDS:1</fullName>
    </submittedName>
</protein>
<feature type="non-terminal residue" evidence="1">
    <location>
        <position position="67"/>
    </location>
</feature>
<sequence>TLNVGHYYQGIEIRKNKIKDGKIEDKYYVIYDVTSVYFSDNEDSKCEINKMYCNVPDDEKRAIDNHR</sequence>
<organism evidence="1 2">
    <name type="scientific">Racocetra persica</name>
    <dbReference type="NCBI Taxonomy" id="160502"/>
    <lineage>
        <taxon>Eukaryota</taxon>
        <taxon>Fungi</taxon>
        <taxon>Fungi incertae sedis</taxon>
        <taxon>Mucoromycota</taxon>
        <taxon>Glomeromycotina</taxon>
        <taxon>Glomeromycetes</taxon>
        <taxon>Diversisporales</taxon>
        <taxon>Gigasporaceae</taxon>
        <taxon>Racocetra</taxon>
    </lineage>
</organism>
<evidence type="ECO:0000313" key="2">
    <source>
        <dbReference type="Proteomes" id="UP000789920"/>
    </source>
</evidence>